<evidence type="ECO:0000313" key="1">
    <source>
        <dbReference type="EMBL" id="KAI5647918.1"/>
    </source>
</evidence>
<sequence>MLNRLVLNTCSVPAAATPCLTRIEYIRIEDGSLWRKLLLENLVDAIENGTRDQHSDALVSELNNQFEKCQQLINSISGSINSKSMEYFETSNMLLCRIRGDPGRDIREGGHKQRSLRRTIDVRGQAGELWHISHIDGDGRQEGHGPKVPLTVEGQKRKLEGNEYLLNQRRDHISKYKNSMEELLKSEH</sequence>
<organism evidence="1 2">
    <name type="scientific">Catharanthus roseus</name>
    <name type="common">Madagascar periwinkle</name>
    <name type="synonym">Vinca rosea</name>
    <dbReference type="NCBI Taxonomy" id="4058"/>
    <lineage>
        <taxon>Eukaryota</taxon>
        <taxon>Viridiplantae</taxon>
        <taxon>Streptophyta</taxon>
        <taxon>Embryophyta</taxon>
        <taxon>Tracheophyta</taxon>
        <taxon>Spermatophyta</taxon>
        <taxon>Magnoliopsida</taxon>
        <taxon>eudicotyledons</taxon>
        <taxon>Gunneridae</taxon>
        <taxon>Pentapetalae</taxon>
        <taxon>asterids</taxon>
        <taxon>lamiids</taxon>
        <taxon>Gentianales</taxon>
        <taxon>Apocynaceae</taxon>
        <taxon>Rauvolfioideae</taxon>
        <taxon>Vinceae</taxon>
        <taxon>Catharanthinae</taxon>
        <taxon>Catharanthus</taxon>
    </lineage>
</organism>
<comment type="caution">
    <text evidence="1">The sequence shown here is derived from an EMBL/GenBank/DDBJ whole genome shotgun (WGS) entry which is preliminary data.</text>
</comment>
<keyword evidence="2" id="KW-1185">Reference proteome</keyword>
<name>A0ACB9ZLI7_CATRO</name>
<accession>A0ACB9ZLI7</accession>
<protein>
    <submittedName>
        <fullName evidence="1">Uncharacterized protein</fullName>
    </submittedName>
</protein>
<proteinExistence type="predicted"/>
<reference evidence="2" key="1">
    <citation type="journal article" date="2023" name="Nat. Plants">
        <title>Single-cell RNA sequencing provides a high-resolution roadmap for understanding the multicellular compartmentation of specialized metabolism.</title>
        <authorList>
            <person name="Sun S."/>
            <person name="Shen X."/>
            <person name="Li Y."/>
            <person name="Li Y."/>
            <person name="Wang S."/>
            <person name="Li R."/>
            <person name="Zhang H."/>
            <person name="Shen G."/>
            <person name="Guo B."/>
            <person name="Wei J."/>
            <person name="Xu J."/>
            <person name="St-Pierre B."/>
            <person name="Chen S."/>
            <person name="Sun C."/>
        </authorList>
    </citation>
    <scope>NUCLEOTIDE SEQUENCE [LARGE SCALE GENOMIC DNA]</scope>
</reference>
<gene>
    <name evidence="1" type="ORF">M9H77_33923</name>
</gene>
<dbReference type="Proteomes" id="UP001060085">
    <property type="component" value="Linkage Group LG08"/>
</dbReference>
<dbReference type="EMBL" id="CM044708">
    <property type="protein sequence ID" value="KAI5647918.1"/>
    <property type="molecule type" value="Genomic_DNA"/>
</dbReference>
<evidence type="ECO:0000313" key="2">
    <source>
        <dbReference type="Proteomes" id="UP001060085"/>
    </source>
</evidence>